<protein>
    <submittedName>
        <fullName evidence="1">YHS domain protein</fullName>
    </submittedName>
</protein>
<proteinExistence type="predicted"/>
<reference evidence="1 2" key="1">
    <citation type="submission" date="2018-01" db="EMBL/GenBank/DDBJ databases">
        <title>Halomonas endophytica sp. nov., isolated from storage liquid in the stems of Populus euphratica.</title>
        <authorList>
            <person name="Chen C."/>
        </authorList>
    </citation>
    <scope>NUCLEOTIDE SEQUENCE [LARGE SCALE GENOMIC DNA]</scope>
    <source>
        <strain evidence="1 2">DSM 26881</strain>
    </source>
</reference>
<dbReference type="Proteomes" id="UP000235346">
    <property type="component" value="Unassembled WGS sequence"/>
</dbReference>
<keyword evidence="2" id="KW-1185">Reference proteome</keyword>
<name>A0A2N7TFZ8_9GAMM</name>
<dbReference type="RefSeq" id="WP_102629778.1">
    <property type="nucleotide sequence ID" value="NZ_PDOH01000049.1"/>
</dbReference>
<dbReference type="OrthoDB" id="344729at2"/>
<gene>
    <name evidence="1" type="ORF">C1H66_20785</name>
</gene>
<organism evidence="1 2">
    <name type="scientific">Halomonas heilongjiangensis</name>
    <dbReference type="NCBI Taxonomy" id="1387883"/>
    <lineage>
        <taxon>Bacteria</taxon>
        <taxon>Pseudomonadati</taxon>
        <taxon>Pseudomonadota</taxon>
        <taxon>Gammaproteobacteria</taxon>
        <taxon>Oceanospirillales</taxon>
        <taxon>Halomonadaceae</taxon>
        <taxon>Halomonas</taxon>
    </lineage>
</organism>
<comment type="caution">
    <text evidence="1">The sequence shown here is derived from an EMBL/GenBank/DDBJ whole genome shotgun (WGS) entry which is preliminary data.</text>
</comment>
<dbReference type="AlphaFoldDB" id="A0A2N7TFZ8"/>
<accession>A0A2N7TFZ8</accession>
<dbReference type="EMBL" id="PNRE01000100">
    <property type="protein sequence ID" value="PMR67116.1"/>
    <property type="molecule type" value="Genomic_DNA"/>
</dbReference>
<evidence type="ECO:0000313" key="2">
    <source>
        <dbReference type="Proteomes" id="UP000235346"/>
    </source>
</evidence>
<sequence length="149" mass="16933">MKRTGWWLAAALVIGLVWSMGAFAEGGIFTRDGLAIGGTDPVAYFTQGQPVQGSPDYRLEWRNATWQFVSAEHRDRFQADPEAYAPQYGGWCAWAAARGEAAATIPEAWKIVDGKLYLNFSRWIQWRWERNIPDNIAAADEHWPNIFQQ</sequence>
<dbReference type="NCBIfam" id="NF041384">
    <property type="entry name" value="YHS_seleno_dom"/>
    <property type="match status" value="1"/>
</dbReference>
<evidence type="ECO:0000313" key="1">
    <source>
        <dbReference type="EMBL" id="PMR67116.1"/>
    </source>
</evidence>